<gene>
    <name evidence="2" type="ORF">CC1G_14549</name>
</gene>
<dbReference type="InParanoid" id="D6RMF5"/>
<dbReference type="EMBL" id="AACS02000005">
    <property type="protein sequence ID" value="EFI27623.1"/>
    <property type="molecule type" value="Genomic_DNA"/>
</dbReference>
<dbReference type="VEuPathDB" id="FungiDB:CC1G_14549"/>
<organism evidence="2 3">
    <name type="scientific">Coprinopsis cinerea (strain Okayama-7 / 130 / ATCC MYA-4618 / FGSC 9003)</name>
    <name type="common">Inky cap fungus</name>
    <name type="synonym">Hormographiella aspergillata</name>
    <dbReference type="NCBI Taxonomy" id="240176"/>
    <lineage>
        <taxon>Eukaryota</taxon>
        <taxon>Fungi</taxon>
        <taxon>Dikarya</taxon>
        <taxon>Basidiomycota</taxon>
        <taxon>Agaricomycotina</taxon>
        <taxon>Agaricomycetes</taxon>
        <taxon>Agaricomycetidae</taxon>
        <taxon>Agaricales</taxon>
        <taxon>Agaricineae</taxon>
        <taxon>Psathyrellaceae</taxon>
        <taxon>Coprinopsis</taxon>
    </lineage>
</organism>
<dbReference type="OMA" id="IMLSDRY"/>
<dbReference type="InterPro" id="IPR024983">
    <property type="entry name" value="CHAT_dom"/>
</dbReference>
<protein>
    <recommendedName>
        <fullName evidence="1">CHAT domain-containing protein</fullName>
    </recommendedName>
</protein>
<dbReference type="Gene3D" id="1.25.40.10">
    <property type="entry name" value="Tetratricopeptide repeat domain"/>
    <property type="match status" value="3"/>
</dbReference>
<dbReference type="OrthoDB" id="9991317at2759"/>
<dbReference type="PANTHER" id="PTHR19959">
    <property type="entry name" value="KINESIN LIGHT CHAIN"/>
    <property type="match status" value="1"/>
</dbReference>
<accession>D6RMF5</accession>
<sequence length="1541" mass="172069">MGDPHNSPSAVDNGFNMLQTVIQGMKLGKDGLEDAFPLLKRCLEEEQIGPIQKKIAERYLIQAFLIRYACYGWIEDLNECDTLIEEEEIDSSLDGLEIRESPEIEHASALVDATRRSIDTVKVEELIRTVGQSLSAPPPGTDVKSPQLHLILGRALVLRYFARGDHDDLTQAATHFEIGRDLCIPEESLRLVFALANRHVGFIRWTERGTEEDGEFLSRWEEEVGNEDRGGTAFREGTMLMLEDETRADDAIDLLSRSLNHRPPPHPVRGQSIGMLGTALRSRFEREGNMDDLEHAIQLNREAVALRPLPHPERCVSLNDLASCLLLRFRQLGDLDDLNASINLRRDGLALMDLHDPRRPFSLNNLAAAIATRFDHEGNIEDLHEPIVLYKEALERRPYPHPDRSLSLTNLSTSLFTRFEQLGDIDDLHQCISLQEESLGLTSRADPDYFFYLNNLSAMISTRYEHQGEVDDLKKCIQLYRQCLEATPSPHPNRPLILNNLANALSDRFKREGQVDDLNECISLHEEALESVPWTHPERASSLNNLANALSDRFTHTGADEDLDRCISLLREALTLETTAHAHHLTVVNSLATALLVRFKHQGEFSDLDEAISLYREAISSNSLSHVDRPFTLNNLAAALSARFKHKGTFQDLDEAIVLLREVLLLQTEHNPRRPETIHSLAGTLSSRFSYYGDFKDLEECISLHREVLSSTMPTYPLRFSTLNDLAGALLIRFEHLDNLRDLEECITLHHEALQLRPAPHPERPISMINLANALSTKFEKTTDFAVLEDCISLNEQALLLMPTGHPRRPISLNNLANALSKRFEHKGTREDINSCVELLRESLRLTTPSHPLRFALLNNLGGALRKRFHHSEIGSDLDMAFDLFREAAGCEVGSMLDRLKVTKNWASCARTYRPQTRSEMDAHQHTVALLPRLASLDLTLQQRQNVLVHAKQISSDAVRCAIERGELEMAVVFLATGRSVFWAQAPVERLKSSQPRLAQEFLDVSRQLEGAAPTSKINGHVSSKDAGDSRFEYLCRERERILGEIRRLDGFHGFLQQPSFQSLRKAADHATGPIVFLNANGRGCDSLIMDKGGRLRHVPLPKIDHDGLSKLQAGIQKLAQGIAIDGHGVDEIEDLVRGGEVRLKMSRVPHGRATSMDDGFRTILKVLWVDVVQPIVRALQLKKGEEVTRIWWCATGPFAFLPIHAAGIYPADGVEESLLDYAVSSYIFSPQDLLSPPAQAPADFKLLAVIEPEGTSSGGRRLPMTVLELENIQKHVPSPDHLIAHIGSRREPTNVKQVLKDIENASIVHFGCHGIQDLGNALESCLLLGDGEVTMARFIREFHHLHRSGDSLAYLSACETAMGDSDRPDESLSLAATMVYTGFRGVVGTMWTPGAPLHGHLGVVERLLRVAGIQVNVTVAKGWSPLARACYLDYSSSSTESMSTSPVATTRRLYVWRRSTIRRELSGCYYRLMELMSTLADNEGDTALIMASADGHEGIVELLLQVEGIRLDLANKAGETALGSALKNGHEAIVERLLNF</sequence>
<comment type="caution">
    <text evidence="2">The sequence shown here is derived from an EMBL/GenBank/DDBJ whole genome shotgun (WGS) entry which is preliminary data.</text>
</comment>
<name>D6RMF5_COPC7</name>
<dbReference type="RefSeq" id="XP_002911117.1">
    <property type="nucleotide sequence ID" value="XM_002911071.1"/>
</dbReference>
<dbReference type="Gene3D" id="1.25.40.20">
    <property type="entry name" value="Ankyrin repeat-containing domain"/>
    <property type="match status" value="1"/>
</dbReference>
<dbReference type="Pfam" id="PF13374">
    <property type="entry name" value="TPR_10"/>
    <property type="match status" value="4"/>
</dbReference>
<evidence type="ECO:0000313" key="2">
    <source>
        <dbReference type="EMBL" id="EFI27623.1"/>
    </source>
</evidence>
<feature type="domain" description="CHAT" evidence="1">
    <location>
        <begin position="1165"/>
        <end position="1392"/>
    </location>
</feature>
<dbReference type="KEGG" id="cci:CC1G_14549"/>
<dbReference type="InterPro" id="IPR036770">
    <property type="entry name" value="Ankyrin_rpt-contain_sf"/>
</dbReference>
<dbReference type="InterPro" id="IPR002110">
    <property type="entry name" value="Ankyrin_rpt"/>
</dbReference>
<dbReference type="HOGENOM" id="CLU_001305_0_1_1"/>
<dbReference type="SUPFAM" id="SSF48452">
    <property type="entry name" value="TPR-like"/>
    <property type="match status" value="3"/>
</dbReference>
<evidence type="ECO:0000259" key="1">
    <source>
        <dbReference type="Pfam" id="PF12770"/>
    </source>
</evidence>
<dbReference type="eggNOG" id="KOG4626">
    <property type="taxonomic scope" value="Eukaryota"/>
</dbReference>
<proteinExistence type="predicted"/>
<evidence type="ECO:0000313" key="3">
    <source>
        <dbReference type="Proteomes" id="UP000001861"/>
    </source>
</evidence>
<dbReference type="GeneID" id="9379689"/>
<dbReference type="SUPFAM" id="SSF48403">
    <property type="entry name" value="Ankyrin repeat"/>
    <property type="match status" value="1"/>
</dbReference>
<dbReference type="InterPro" id="IPR011990">
    <property type="entry name" value="TPR-like_helical_dom_sf"/>
</dbReference>
<reference evidence="2 3" key="1">
    <citation type="journal article" date="2010" name="Proc. Natl. Acad. Sci. U.S.A.">
        <title>Insights into evolution of multicellular fungi from the assembled chromosomes of the mushroom Coprinopsis cinerea (Coprinus cinereus).</title>
        <authorList>
            <person name="Stajich J.E."/>
            <person name="Wilke S.K."/>
            <person name="Ahren D."/>
            <person name="Au C.H."/>
            <person name="Birren B.W."/>
            <person name="Borodovsky M."/>
            <person name="Burns C."/>
            <person name="Canback B."/>
            <person name="Casselton L.A."/>
            <person name="Cheng C.K."/>
            <person name="Deng J."/>
            <person name="Dietrich F.S."/>
            <person name="Fargo D.C."/>
            <person name="Farman M.L."/>
            <person name="Gathman A.C."/>
            <person name="Goldberg J."/>
            <person name="Guigo R."/>
            <person name="Hoegger P.J."/>
            <person name="Hooker J.B."/>
            <person name="Huggins A."/>
            <person name="James T.Y."/>
            <person name="Kamada T."/>
            <person name="Kilaru S."/>
            <person name="Kodira C."/>
            <person name="Kues U."/>
            <person name="Kupfer D."/>
            <person name="Kwan H.S."/>
            <person name="Lomsadze A."/>
            <person name="Li W."/>
            <person name="Lilly W.W."/>
            <person name="Ma L.J."/>
            <person name="Mackey A.J."/>
            <person name="Manning G."/>
            <person name="Martin F."/>
            <person name="Muraguchi H."/>
            <person name="Natvig D.O."/>
            <person name="Palmerini H."/>
            <person name="Ramesh M.A."/>
            <person name="Rehmeyer C.J."/>
            <person name="Roe B.A."/>
            <person name="Shenoy N."/>
            <person name="Stanke M."/>
            <person name="Ter-Hovhannisyan V."/>
            <person name="Tunlid A."/>
            <person name="Velagapudi R."/>
            <person name="Vision T.J."/>
            <person name="Zeng Q."/>
            <person name="Zolan M.E."/>
            <person name="Pukkila P.J."/>
        </authorList>
    </citation>
    <scope>NUCLEOTIDE SEQUENCE [LARGE SCALE GENOMIC DNA]</scope>
    <source>
        <strain evidence="3">Okayama-7 / 130 / ATCC MYA-4618 / FGSC 9003</strain>
    </source>
</reference>
<dbReference type="Proteomes" id="UP000001861">
    <property type="component" value="Unassembled WGS sequence"/>
</dbReference>
<dbReference type="Pfam" id="PF12770">
    <property type="entry name" value="CHAT"/>
    <property type="match status" value="1"/>
</dbReference>
<dbReference type="PANTHER" id="PTHR19959:SF119">
    <property type="entry name" value="FUNGAL LIPASE-LIKE DOMAIN-CONTAINING PROTEIN"/>
    <property type="match status" value="1"/>
</dbReference>
<dbReference type="Pfam" id="PF12796">
    <property type="entry name" value="Ank_2"/>
    <property type="match status" value="1"/>
</dbReference>
<keyword evidence="3" id="KW-1185">Reference proteome</keyword>